<keyword evidence="1" id="KW-0472">Membrane</keyword>
<dbReference type="AlphaFoldDB" id="A0A6C0LRZ6"/>
<organism evidence="2">
    <name type="scientific">viral metagenome</name>
    <dbReference type="NCBI Taxonomy" id="1070528"/>
    <lineage>
        <taxon>unclassified sequences</taxon>
        <taxon>metagenomes</taxon>
        <taxon>organismal metagenomes</taxon>
    </lineage>
</organism>
<protein>
    <submittedName>
        <fullName evidence="2">Uncharacterized protein</fullName>
    </submittedName>
</protein>
<name>A0A6C0LRZ6_9ZZZZ</name>
<dbReference type="EMBL" id="MN740558">
    <property type="protein sequence ID" value="QHU33529.1"/>
    <property type="molecule type" value="Genomic_DNA"/>
</dbReference>
<feature type="transmembrane region" description="Helical" evidence="1">
    <location>
        <begin position="6"/>
        <end position="25"/>
    </location>
</feature>
<sequence length="95" mass="11180">MEASPTVTVVVLLSAILLGVIIALLQPADRVRIYRMKQHRQKFADTHNNTRSMWGNASRVQKMMHQEMYERDKLLTNYAWNSMKLSRLNKKSKQY</sequence>
<proteinExistence type="predicted"/>
<evidence type="ECO:0000313" key="2">
    <source>
        <dbReference type="EMBL" id="QHU33529.1"/>
    </source>
</evidence>
<keyword evidence="1" id="KW-1133">Transmembrane helix</keyword>
<keyword evidence="1" id="KW-0812">Transmembrane</keyword>
<accession>A0A6C0LRZ6</accession>
<reference evidence="2" key="1">
    <citation type="journal article" date="2020" name="Nature">
        <title>Giant virus diversity and host interactions through global metagenomics.</title>
        <authorList>
            <person name="Schulz F."/>
            <person name="Roux S."/>
            <person name="Paez-Espino D."/>
            <person name="Jungbluth S."/>
            <person name="Walsh D.A."/>
            <person name="Denef V.J."/>
            <person name="McMahon K.D."/>
            <person name="Konstantinidis K.T."/>
            <person name="Eloe-Fadrosh E.A."/>
            <person name="Kyrpides N.C."/>
            <person name="Woyke T."/>
        </authorList>
    </citation>
    <scope>NUCLEOTIDE SEQUENCE</scope>
    <source>
        <strain evidence="2">GVMAG-S-1016704-121</strain>
    </source>
</reference>
<evidence type="ECO:0000256" key="1">
    <source>
        <dbReference type="SAM" id="Phobius"/>
    </source>
</evidence>